<evidence type="ECO:0000256" key="5">
    <source>
        <dbReference type="SAM" id="MobiDB-lite"/>
    </source>
</evidence>
<comment type="caution">
    <text evidence="7">The sequence shown here is derived from an EMBL/GenBank/DDBJ whole genome shotgun (WGS) entry which is preliminary data.</text>
</comment>
<evidence type="ECO:0000256" key="3">
    <source>
        <dbReference type="ARBA" id="ARBA00022801"/>
    </source>
</evidence>
<dbReference type="GO" id="GO:0008234">
    <property type="term" value="F:cysteine-type peptidase activity"/>
    <property type="evidence" value="ECO:0007669"/>
    <property type="project" value="InterPro"/>
</dbReference>
<accession>A0A5D3CX60</accession>
<comment type="similarity">
    <text evidence="1">Belongs to the peptidase C48 family.</text>
</comment>
<dbReference type="Pfam" id="PF03004">
    <property type="entry name" value="Transposase_24"/>
    <property type="match status" value="1"/>
</dbReference>
<dbReference type="PROSITE" id="PS50600">
    <property type="entry name" value="ULP_PROTEASE"/>
    <property type="match status" value="1"/>
</dbReference>
<evidence type="ECO:0000313" key="7">
    <source>
        <dbReference type="EMBL" id="TYK16521.1"/>
    </source>
</evidence>
<gene>
    <name evidence="7" type="ORF">E5676_scaffold21G003330</name>
</gene>
<proteinExistence type="inferred from homology"/>
<dbReference type="PANTHER" id="PTHR33018">
    <property type="entry name" value="OS10G0338966 PROTEIN-RELATED"/>
    <property type="match status" value="1"/>
</dbReference>
<keyword evidence="2" id="KW-0645">Protease</keyword>
<feature type="domain" description="Ubiquitin-like protease family profile" evidence="6">
    <location>
        <begin position="471"/>
        <end position="625"/>
    </location>
</feature>
<keyword evidence="3" id="KW-0378">Hydrolase</keyword>
<reference evidence="7 8" key="1">
    <citation type="submission" date="2019-08" db="EMBL/GenBank/DDBJ databases">
        <title>Draft genome sequences of two oriental melons (Cucumis melo L. var makuwa).</title>
        <authorList>
            <person name="Kwon S.-Y."/>
        </authorList>
    </citation>
    <scope>NUCLEOTIDE SEQUENCE [LARGE SCALE GENOMIC DNA]</scope>
    <source>
        <strain evidence="8">cv. Chang Bougi</strain>
        <tissue evidence="7">Leaf</tissue>
    </source>
</reference>
<dbReference type="AlphaFoldDB" id="A0A5D3CX60"/>
<feature type="coiled-coil region" evidence="4">
    <location>
        <begin position="240"/>
        <end position="267"/>
    </location>
</feature>
<dbReference type="PANTHER" id="PTHR33018:SF31">
    <property type="entry name" value="TRANSPOSASE, PTTA_EN_SPM, PLANT"/>
    <property type="match status" value="1"/>
</dbReference>
<evidence type="ECO:0000256" key="4">
    <source>
        <dbReference type="SAM" id="Coils"/>
    </source>
</evidence>
<dbReference type="Proteomes" id="UP000321947">
    <property type="component" value="Unassembled WGS sequence"/>
</dbReference>
<dbReference type="Gene3D" id="3.40.395.10">
    <property type="entry name" value="Adenoviral Proteinase, Chain A"/>
    <property type="match status" value="1"/>
</dbReference>
<organism evidence="7 8">
    <name type="scientific">Cucumis melo var. makuwa</name>
    <name type="common">Oriental melon</name>
    <dbReference type="NCBI Taxonomy" id="1194695"/>
    <lineage>
        <taxon>Eukaryota</taxon>
        <taxon>Viridiplantae</taxon>
        <taxon>Streptophyta</taxon>
        <taxon>Embryophyta</taxon>
        <taxon>Tracheophyta</taxon>
        <taxon>Spermatophyta</taxon>
        <taxon>Magnoliopsida</taxon>
        <taxon>eudicotyledons</taxon>
        <taxon>Gunneridae</taxon>
        <taxon>Pentapetalae</taxon>
        <taxon>rosids</taxon>
        <taxon>fabids</taxon>
        <taxon>Cucurbitales</taxon>
        <taxon>Cucurbitaceae</taxon>
        <taxon>Benincaseae</taxon>
        <taxon>Cucumis</taxon>
    </lineage>
</organism>
<evidence type="ECO:0000256" key="2">
    <source>
        <dbReference type="ARBA" id="ARBA00022670"/>
    </source>
</evidence>
<dbReference type="InterPro" id="IPR003653">
    <property type="entry name" value="Peptidase_C48_C"/>
</dbReference>
<evidence type="ECO:0000256" key="1">
    <source>
        <dbReference type="ARBA" id="ARBA00005234"/>
    </source>
</evidence>
<dbReference type="GO" id="GO:0006508">
    <property type="term" value="P:proteolysis"/>
    <property type="evidence" value="ECO:0007669"/>
    <property type="project" value="UniProtKB-KW"/>
</dbReference>
<feature type="region of interest" description="Disordered" evidence="5">
    <location>
        <begin position="1"/>
        <end position="29"/>
    </location>
</feature>
<dbReference type="InterPro" id="IPR038765">
    <property type="entry name" value="Papain-like_cys_pep_sf"/>
</dbReference>
<name>A0A5D3CX60_CUCMM</name>
<protein>
    <recommendedName>
        <fullName evidence="6">Ubiquitin-like protease family profile domain-containing protein</fullName>
    </recommendedName>
</protein>
<sequence>MVASQDVAPPKEKGESSTQKRKRGPTEMKEITCARSEGQKLVIQYNELGQAIGQNATKLKSFIGTTVRLTTTYVLSFLDDIQKLKFPPNEYSFIDQQHWTEFVASRLKEDFKKKSENGKEKRKKHKYNHRTSRKGYANLMEELKASSSDQIDRSIVWKQARMDRKGQIPDEETKEVVNLIVNELVATQNTTNAFDEEDILTRALGGKDRLGILRGVGKYVTRKKYFHTATQQKTNEKEDDKATSKEHDRMAKRIKELEEELLKMKENDDCVGNSKEEPGMGSKEKSFMEGAENVNDLEDLSNDLESEKDVEDVVELNEDIKVNIAKDDKKVEGVTLEKMKVGTPCKLAFEMKDHVVAWGTIIDSDVEGDNVKVVVNVVVDGDCAIPIPSEQGMYKMSQEVGSHILWPRDLVIANNIKMDYGAFTKDMSTFAPTPIQNAPIALRFLLRMVEHMGSAIQITTPHDVFGVRRKCCIMIESLKDFTSMRPIATACLDAYIMYLYTRMESSRTLNLYKFADAGSISCGSSKEERAQLLTERLLGTDYDQLLLIPYNSGNHWTLVVINLTKGAAFWIDPLKNRIDPDVTEVVERSFNIMNKKKHVWRVVKCPKQSGVVECGYYVMRFMRDIIMSTSTSIIQIMKDSPRAYTHDDIDCISVLLILKCVVDLEVYKEVLLILKCVVDLEVDKGLNKAKGNPMAFYKWTDVGRGYIKVIKGNLQRFFVFDFNDQPMNRFDEHQMLITFKEFWGDCHRHFKKYSKPKEAHAYPPNLLNQMLELQSQPTLEDNQSLSGDEICKTVLDRRSGYSKGLCWGPKSKARKTTSASSSKKSCPQSTVKLQLQAKLDQAMQWIE</sequence>
<evidence type="ECO:0000313" key="8">
    <source>
        <dbReference type="Proteomes" id="UP000321947"/>
    </source>
</evidence>
<keyword evidence="4" id="KW-0175">Coiled coil</keyword>
<evidence type="ECO:0000259" key="6">
    <source>
        <dbReference type="PROSITE" id="PS50600"/>
    </source>
</evidence>
<dbReference type="Pfam" id="PF02902">
    <property type="entry name" value="Peptidase_C48"/>
    <property type="match status" value="1"/>
</dbReference>
<dbReference type="SUPFAM" id="SSF54001">
    <property type="entry name" value="Cysteine proteinases"/>
    <property type="match status" value="1"/>
</dbReference>
<dbReference type="InterPro" id="IPR004252">
    <property type="entry name" value="Probable_transposase_24"/>
</dbReference>
<dbReference type="EMBL" id="SSTD01008307">
    <property type="protein sequence ID" value="TYK16521.1"/>
    <property type="molecule type" value="Genomic_DNA"/>
</dbReference>